<dbReference type="Proteomes" id="UP000184932">
    <property type="component" value="Unassembled WGS sequence"/>
</dbReference>
<dbReference type="InterPro" id="IPR014044">
    <property type="entry name" value="CAP_dom"/>
</dbReference>
<feature type="signal peptide" evidence="1">
    <location>
        <begin position="1"/>
        <end position="17"/>
    </location>
</feature>
<gene>
    <name evidence="3" type="ORF">SAMN05444002_0736</name>
</gene>
<reference evidence="4" key="1">
    <citation type="submission" date="2016-11" db="EMBL/GenBank/DDBJ databases">
        <authorList>
            <person name="Varghese N."/>
            <person name="Submissions S."/>
        </authorList>
    </citation>
    <scope>NUCLEOTIDE SEQUENCE [LARGE SCALE GENOMIC DNA]</scope>
    <source>
        <strain evidence="4">DSM 29440</strain>
    </source>
</reference>
<dbReference type="PANTHER" id="PTHR31157">
    <property type="entry name" value="SCP DOMAIN-CONTAINING PROTEIN"/>
    <property type="match status" value="1"/>
</dbReference>
<dbReference type="InterPro" id="IPR035940">
    <property type="entry name" value="CAP_sf"/>
</dbReference>
<evidence type="ECO:0000256" key="1">
    <source>
        <dbReference type="SAM" id="SignalP"/>
    </source>
</evidence>
<organism evidence="3 4">
    <name type="scientific">Vannielia litorea</name>
    <dbReference type="NCBI Taxonomy" id="1217970"/>
    <lineage>
        <taxon>Bacteria</taxon>
        <taxon>Pseudomonadati</taxon>
        <taxon>Pseudomonadota</taxon>
        <taxon>Alphaproteobacteria</taxon>
        <taxon>Rhodobacterales</taxon>
        <taxon>Paracoccaceae</taxon>
        <taxon>Vannielia</taxon>
    </lineage>
</organism>
<dbReference type="PANTHER" id="PTHR31157:SF1">
    <property type="entry name" value="SCP DOMAIN-CONTAINING PROTEIN"/>
    <property type="match status" value="1"/>
</dbReference>
<protein>
    <submittedName>
        <fullName evidence="3">Cysteine-rich secretory protein family protein</fullName>
    </submittedName>
</protein>
<evidence type="ECO:0000313" key="3">
    <source>
        <dbReference type="EMBL" id="SIN81979.1"/>
    </source>
</evidence>
<dbReference type="CDD" id="cd05379">
    <property type="entry name" value="CAP_bacterial"/>
    <property type="match status" value="1"/>
</dbReference>
<dbReference type="AlphaFoldDB" id="A0A1N6EG38"/>
<evidence type="ECO:0000313" key="4">
    <source>
        <dbReference type="Proteomes" id="UP000184932"/>
    </source>
</evidence>
<proteinExistence type="predicted"/>
<keyword evidence="1" id="KW-0732">Signal</keyword>
<feature type="chain" id="PRO_5012116541" evidence="1">
    <location>
        <begin position="18"/>
        <end position="148"/>
    </location>
</feature>
<feature type="domain" description="SCP" evidence="2">
    <location>
        <begin position="36"/>
        <end position="136"/>
    </location>
</feature>
<dbReference type="Gene3D" id="3.40.33.10">
    <property type="entry name" value="CAP"/>
    <property type="match status" value="1"/>
</dbReference>
<dbReference type="STRING" id="1217970.SAMN05444002_0736"/>
<sequence length="148" mass="15287">MKRALLTVGLLALAACAAPSPTAPSAPRGGASFDSAFNAYRASRGRGTVAANAGLTRIAEAHARDMDRNGYFAHRGRDGASPAQRMGRAGCGGLTAENIAGGYPSESAVLAGWKRSSGHNANLLRRGIHHYGLGRSGNLWVLVLAETC</sequence>
<keyword evidence="4" id="KW-1185">Reference proteome</keyword>
<dbReference type="PROSITE" id="PS51257">
    <property type="entry name" value="PROKAR_LIPOPROTEIN"/>
    <property type="match status" value="1"/>
</dbReference>
<dbReference type="EMBL" id="FSRL01000001">
    <property type="protein sequence ID" value="SIN81979.1"/>
    <property type="molecule type" value="Genomic_DNA"/>
</dbReference>
<evidence type="ECO:0000259" key="2">
    <source>
        <dbReference type="Pfam" id="PF00188"/>
    </source>
</evidence>
<accession>A0A1N6EG38</accession>
<dbReference type="SUPFAM" id="SSF55797">
    <property type="entry name" value="PR-1-like"/>
    <property type="match status" value="1"/>
</dbReference>
<name>A0A1N6EG38_9RHOB</name>
<dbReference type="RefSeq" id="WP_074254883.1">
    <property type="nucleotide sequence ID" value="NZ_FSRL01000001.1"/>
</dbReference>
<dbReference type="Pfam" id="PF00188">
    <property type="entry name" value="CAP"/>
    <property type="match status" value="1"/>
</dbReference>